<name>A0A1N6EIC7_9SPHN</name>
<accession>A0A1N6EIC7</accession>
<evidence type="ECO:0000313" key="1">
    <source>
        <dbReference type="EMBL" id="SIN82772.1"/>
    </source>
</evidence>
<dbReference type="InterPro" id="IPR014955">
    <property type="entry name" value="DUF1826"/>
</dbReference>
<reference evidence="2" key="1">
    <citation type="submission" date="2016-11" db="EMBL/GenBank/DDBJ databases">
        <authorList>
            <person name="Varghese N."/>
            <person name="Submissions S."/>
        </authorList>
    </citation>
    <scope>NUCLEOTIDE SEQUENCE [LARGE SCALE GENOMIC DNA]</scope>
    <source>
        <strain evidence="2">DSM 22363</strain>
    </source>
</reference>
<evidence type="ECO:0000313" key="2">
    <source>
        <dbReference type="Proteomes" id="UP000185192"/>
    </source>
</evidence>
<evidence type="ECO:0008006" key="3">
    <source>
        <dbReference type="Google" id="ProtNLM"/>
    </source>
</evidence>
<sequence length="199" mass="21954">MSLVKSDPFVLSSSKSCLQDIGSADCSLAVWERPEPLDAGSLLEGDPENLRISVPADCPAPALLQALDTCRFPQGSARQELVKDVVMLCDVFRELTSCPVIEIRLELVTGNSCWKFHCDYVEMRLITTYAGRGTQWLDRRNADRLTRGLDPETIHELRPGDVGLFKGRLGNGDPAIHRSPPIEGTGEQRLLLVLNPVND</sequence>
<protein>
    <recommendedName>
        <fullName evidence="3">DUF1826 domain-containing protein</fullName>
    </recommendedName>
</protein>
<dbReference type="STRING" id="1123272.SAMN02745824_1937"/>
<dbReference type="Proteomes" id="UP000185192">
    <property type="component" value="Unassembled WGS sequence"/>
</dbReference>
<dbReference type="Pfam" id="PF08856">
    <property type="entry name" value="DUF1826"/>
    <property type="match status" value="1"/>
</dbReference>
<dbReference type="RefSeq" id="WP_074205050.1">
    <property type="nucleotide sequence ID" value="NZ_FSQW01000002.1"/>
</dbReference>
<dbReference type="EMBL" id="FSQW01000002">
    <property type="protein sequence ID" value="SIN82772.1"/>
    <property type="molecule type" value="Genomic_DNA"/>
</dbReference>
<keyword evidence="2" id="KW-1185">Reference proteome</keyword>
<organism evidence="1 2">
    <name type="scientific">Parasphingorhabdus marina DSM 22363</name>
    <dbReference type="NCBI Taxonomy" id="1123272"/>
    <lineage>
        <taxon>Bacteria</taxon>
        <taxon>Pseudomonadati</taxon>
        <taxon>Pseudomonadota</taxon>
        <taxon>Alphaproteobacteria</taxon>
        <taxon>Sphingomonadales</taxon>
        <taxon>Sphingomonadaceae</taxon>
        <taxon>Parasphingorhabdus</taxon>
    </lineage>
</organism>
<dbReference type="AlphaFoldDB" id="A0A1N6EIC7"/>
<gene>
    <name evidence="1" type="ORF">SAMN02745824_1937</name>
</gene>
<dbReference type="OrthoDB" id="5342505at2"/>
<proteinExistence type="predicted"/>